<comment type="caution">
    <text evidence="1">The sequence shown here is derived from an EMBL/GenBank/DDBJ whole genome shotgun (WGS) entry which is preliminary data.</text>
</comment>
<evidence type="ECO:0000313" key="2">
    <source>
        <dbReference type="Proteomes" id="UP000828941"/>
    </source>
</evidence>
<keyword evidence="2" id="KW-1185">Reference proteome</keyword>
<dbReference type="Proteomes" id="UP000828941">
    <property type="component" value="Chromosome 11"/>
</dbReference>
<reference evidence="1 2" key="1">
    <citation type="journal article" date="2022" name="DNA Res.">
        <title>Chromosomal-level genome assembly of the orchid tree Bauhinia variegata (Leguminosae; Cercidoideae) supports the allotetraploid origin hypothesis of Bauhinia.</title>
        <authorList>
            <person name="Zhong Y."/>
            <person name="Chen Y."/>
            <person name="Zheng D."/>
            <person name="Pang J."/>
            <person name="Liu Y."/>
            <person name="Luo S."/>
            <person name="Meng S."/>
            <person name="Qian L."/>
            <person name="Wei D."/>
            <person name="Dai S."/>
            <person name="Zhou R."/>
        </authorList>
    </citation>
    <scope>NUCLEOTIDE SEQUENCE [LARGE SCALE GENOMIC DNA]</scope>
    <source>
        <strain evidence="1">BV-YZ2020</strain>
    </source>
</reference>
<proteinExistence type="predicted"/>
<accession>A0ACB9LQG9</accession>
<sequence>MFDVGIELILEVPNPNGIFSIKSAYDLLSPPQSNKAIFELIWKTPCQKRIQRFLWKCANNALPIVESLFKRDILTDPSYWLCGEVETVLHCLRDCPKNKVLWRNLNCNLEFFNLDLEEWLLKPLKIFERKLLNIPWATIFSHML</sequence>
<protein>
    <submittedName>
        <fullName evidence="1">Uncharacterized protein</fullName>
    </submittedName>
</protein>
<gene>
    <name evidence="1" type="ORF">L6164_026462</name>
</gene>
<organism evidence="1 2">
    <name type="scientific">Bauhinia variegata</name>
    <name type="common">Purple orchid tree</name>
    <name type="synonym">Phanera variegata</name>
    <dbReference type="NCBI Taxonomy" id="167791"/>
    <lineage>
        <taxon>Eukaryota</taxon>
        <taxon>Viridiplantae</taxon>
        <taxon>Streptophyta</taxon>
        <taxon>Embryophyta</taxon>
        <taxon>Tracheophyta</taxon>
        <taxon>Spermatophyta</taxon>
        <taxon>Magnoliopsida</taxon>
        <taxon>eudicotyledons</taxon>
        <taxon>Gunneridae</taxon>
        <taxon>Pentapetalae</taxon>
        <taxon>rosids</taxon>
        <taxon>fabids</taxon>
        <taxon>Fabales</taxon>
        <taxon>Fabaceae</taxon>
        <taxon>Cercidoideae</taxon>
        <taxon>Cercideae</taxon>
        <taxon>Bauhiniinae</taxon>
        <taxon>Bauhinia</taxon>
    </lineage>
</organism>
<name>A0ACB9LQG9_BAUVA</name>
<evidence type="ECO:0000313" key="1">
    <source>
        <dbReference type="EMBL" id="KAI4313483.1"/>
    </source>
</evidence>
<dbReference type="EMBL" id="CM039436">
    <property type="protein sequence ID" value="KAI4313483.1"/>
    <property type="molecule type" value="Genomic_DNA"/>
</dbReference>